<organism evidence="2 3">
    <name type="scientific">Alteribacter keqinensis</name>
    <dbReference type="NCBI Taxonomy" id="2483800"/>
    <lineage>
        <taxon>Bacteria</taxon>
        <taxon>Bacillati</taxon>
        <taxon>Bacillota</taxon>
        <taxon>Bacilli</taxon>
        <taxon>Bacillales</taxon>
        <taxon>Bacillaceae</taxon>
        <taxon>Alteribacter</taxon>
    </lineage>
</organism>
<feature type="transmembrane region" description="Helical" evidence="1">
    <location>
        <begin position="12"/>
        <end position="31"/>
    </location>
</feature>
<accession>A0A3M7TN02</accession>
<evidence type="ECO:0000313" key="2">
    <source>
        <dbReference type="EMBL" id="RNA67013.1"/>
    </source>
</evidence>
<evidence type="ECO:0000256" key="1">
    <source>
        <dbReference type="SAM" id="Phobius"/>
    </source>
</evidence>
<reference evidence="2 3" key="1">
    <citation type="submission" date="2018-10" db="EMBL/GenBank/DDBJ databases">
        <title>Bacillus Keqinensis sp. nov., a moderately halophilic bacterium isolated from a saline-alkaline lake.</title>
        <authorList>
            <person name="Wang H."/>
        </authorList>
    </citation>
    <scope>NUCLEOTIDE SEQUENCE [LARGE SCALE GENOMIC DNA]</scope>
    <source>
        <strain evidence="2 3">KQ-3</strain>
    </source>
</reference>
<name>A0A3M7TN02_9BACI</name>
<keyword evidence="3" id="KW-1185">Reference proteome</keyword>
<protein>
    <submittedName>
        <fullName evidence="2">Uncharacterized protein</fullName>
    </submittedName>
</protein>
<keyword evidence="1" id="KW-0472">Membrane</keyword>
<dbReference type="EMBL" id="RHIB01000003">
    <property type="protein sequence ID" value="RNA67013.1"/>
    <property type="molecule type" value="Genomic_DNA"/>
</dbReference>
<proteinExistence type="predicted"/>
<gene>
    <name evidence="2" type="ORF">EBO34_17640</name>
</gene>
<dbReference type="Proteomes" id="UP000278746">
    <property type="component" value="Unassembled WGS sequence"/>
</dbReference>
<dbReference type="AlphaFoldDB" id="A0A3M7TN02"/>
<evidence type="ECO:0000313" key="3">
    <source>
        <dbReference type="Proteomes" id="UP000278746"/>
    </source>
</evidence>
<keyword evidence="1" id="KW-1133">Transmembrane helix</keyword>
<comment type="caution">
    <text evidence="2">The sequence shown here is derived from an EMBL/GenBank/DDBJ whole genome shotgun (WGS) entry which is preliminary data.</text>
</comment>
<sequence>MCEAELKNRNIIFFITIFIVFLLFIPSTIFMQQVKEDRSFKKAAHYDLSGENLYNIYVAGRADLYEVESRLKLKEDSLNPGTYFINPIDYLSVKDDVVWRVTVGNGEMGNERIDSHGELP</sequence>
<keyword evidence="1" id="KW-0812">Transmembrane</keyword>